<accession>A0A6N4WEG9</accession>
<name>A0A6N4WEG9_9MYCO</name>
<dbReference type="KEGG" id="many:MANY_41200"/>
<sequence length="190" mass="20367">MTSSVVSSQGSPTGLSAARPFRVALVVSENERAALTGVQQNQRDSLRGADDRVFVGPTNVVAANDLRQAKKRVDDERAARYALGRRQRPILLAVNACIEVDNAAACRRMANGTDATGDGLSYTGTARGLAGLVFDIDHLNLADGLVVRSPGGWTVQAYATLTEELNKRGYQLLVMVVDAHKSWVSQRKAS</sequence>
<organism evidence="1 2">
    <name type="scientific">Mycolicibacterium anyangense</name>
    <dbReference type="NCBI Taxonomy" id="1431246"/>
    <lineage>
        <taxon>Bacteria</taxon>
        <taxon>Bacillati</taxon>
        <taxon>Actinomycetota</taxon>
        <taxon>Actinomycetes</taxon>
        <taxon>Mycobacteriales</taxon>
        <taxon>Mycobacteriaceae</taxon>
        <taxon>Mycolicibacterium</taxon>
    </lineage>
</organism>
<dbReference type="EMBL" id="AP022620">
    <property type="protein sequence ID" value="BBZ78783.1"/>
    <property type="molecule type" value="Genomic_DNA"/>
</dbReference>
<evidence type="ECO:0000313" key="2">
    <source>
        <dbReference type="Proteomes" id="UP000467249"/>
    </source>
</evidence>
<evidence type="ECO:0000313" key="1">
    <source>
        <dbReference type="EMBL" id="BBZ78783.1"/>
    </source>
</evidence>
<protein>
    <submittedName>
        <fullName evidence="1">Uncharacterized protein</fullName>
    </submittedName>
</protein>
<dbReference type="AlphaFoldDB" id="A0A6N4WEG9"/>
<gene>
    <name evidence="1" type="ORF">MANY_41200</name>
</gene>
<keyword evidence="2" id="KW-1185">Reference proteome</keyword>
<dbReference type="Proteomes" id="UP000467249">
    <property type="component" value="Chromosome"/>
</dbReference>
<proteinExistence type="predicted"/>
<reference evidence="1 2" key="1">
    <citation type="journal article" date="2019" name="Emerg. Microbes Infect.">
        <title>Comprehensive subspecies identification of 175 nontuberculous mycobacteria species based on 7547 genomic profiles.</title>
        <authorList>
            <person name="Matsumoto Y."/>
            <person name="Kinjo T."/>
            <person name="Motooka D."/>
            <person name="Nabeya D."/>
            <person name="Jung N."/>
            <person name="Uechi K."/>
            <person name="Horii T."/>
            <person name="Iida T."/>
            <person name="Fujita J."/>
            <person name="Nakamura S."/>
        </authorList>
    </citation>
    <scope>NUCLEOTIDE SEQUENCE [LARGE SCALE GENOMIC DNA]</scope>
    <source>
        <strain evidence="1 2">JCM 30275</strain>
    </source>
</reference>